<evidence type="ECO:0000313" key="1">
    <source>
        <dbReference type="EMBL" id="KAJ8916760.1"/>
    </source>
</evidence>
<reference evidence="1 2" key="1">
    <citation type="journal article" date="2023" name="Insect Mol. Biol.">
        <title>Genome sequencing provides insights into the evolution of gene families encoding plant cell wall-degrading enzymes in longhorned beetles.</title>
        <authorList>
            <person name="Shin N.R."/>
            <person name="Okamura Y."/>
            <person name="Kirsch R."/>
            <person name="Pauchet Y."/>
        </authorList>
    </citation>
    <scope>NUCLEOTIDE SEQUENCE [LARGE SCALE GENOMIC DNA]</scope>
    <source>
        <strain evidence="1">EAD_L_NR</strain>
    </source>
</reference>
<sequence length="87" mass="10080">MAQEDLEKFDIRIVYEKFGAAVQEEDDVHLQFYLESFEELNKRKGLGKSLTFPDDCEVAVQAIGQEKAIQLKTLCAVEYWCLDWCEA</sequence>
<comment type="caution">
    <text evidence="1">The sequence shown here is derived from an EMBL/GenBank/DDBJ whole genome shotgun (WGS) entry which is preliminary data.</text>
</comment>
<organism evidence="1 2">
    <name type="scientific">Exocentrus adspersus</name>
    <dbReference type="NCBI Taxonomy" id="1586481"/>
    <lineage>
        <taxon>Eukaryota</taxon>
        <taxon>Metazoa</taxon>
        <taxon>Ecdysozoa</taxon>
        <taxon>Arthropoda</taxon>
        <taxon>Hexapoda</taxon>
        <taxon>Insecta</taxon>
        <taxon>Pterygota</taxon>
        <taxon>Neoptera</taxon>
        <taxon>Endopterygota</taxon>
        <taxon>Coleoptera</taxon>
        <taxon>Polyphaga</taxon>
        <taxon>Cucujiformia</taxon>
        <taxon>Chrysomeloidea</taxon>
        <taxon>Cerambycidae</taxon>
        <taxon>Lamiinae</taxon>
        <taxon>Acanthocinini</taxon>
        <taxon>Exocentrus</taxon>
    </lineage>
</organism>
<dbReference type="EMBL" id="JANEYG010000040">
    <property type="protein sequence ID" value="KAJ8916760.1"/>
    <property type="molecule type" value="Genomic_DNA"/>
</dbReference>
<gene>
    <name evidence="1" type="ORF">NQ315_013965</name>
</gene>
<dbReference type="Proteomes" id="UP001159042">
    <property type="component" value="Unassembled WGS sequence"/>
</dbReference>
<proteinExistence type="predicted"/>
<name>A0AAV8VS98_9CUCU</name>
<evidence type="ECO:0000313" key="2">
    <source>
        <dbReference type="Proteomes" id="UP001159042"/>
    </source>
</evidence>
<protein>
    <submittedName>
        <fullName evidence="1">Uncharacterized protein</fullName>
    </submittedName>
</protein>
<dbReference type="AlphaFoldDB" id="A0AAV8VS98"/>
<accession>A0AAV8VS98</accession>
<keyword evidence="2" id="KW-1185">Reference proteome</keyword>